<sequence>MRNHSDSVSVEALMASDEWKELQSKLEGFSQAPAFILFNSFALPMTLNWLCNTAEWPTVHQRLVLVTLDDKSRDRITALWPHIVVFHWPHVKQLQERFSAGDFSYQLIFLLRTNIIRAVLRTNRPIWMLQQDTFWRDNLFELDLEQQYENADVLLDQMGYVDDGPRAGWTNGANWFIRPTEISKQLFDDIAWYQTNMYTQDTGVINLRCHSQSSLNCSFIPYK</sequence>
<dbReference type="WBParaSite" id="PSAMB.scaffold5660size11166.g27059.t1">
    <property type="protein sequence ID" value="PSAMB.scaffold5660size11166.g27059.t1"/>
    <property type="gene ID" value="PSAMB.scaffold5660size11166.g27059"/>
</dbReference>
<evidence type="ECO:0000313" key="3">
    <source>
        <dbReference type="WBParaSite" id="PSAMB.scaffold5660size11166.g27059.t1"/>
    </source>
</evidence>
<dbReference type="Pfam" id="PF03407">
    <property type="entry name" value="Nucleotid_trans"/>
    <property type="match status" value="1"/>
</dbReference>
<accession>A0A914WZ28</accession>
<evidence type="ECO:0000313" key="2">
    <source>
        <dbReference type="Proteomes" id="UP000887566"/>
    </source>
</evidence>
<dbReference type="AlphaFoldDB" id="A0A914WZ28"/>
<feature type="domain" description="Nucleotide-diphospho-sugar transferase" evidence="1">
    <location>
        <begin position="59"/>
        <end position="222"/>
    </location>
</feature>
<dbReference type="Proteomes" id="UP000887566">
    <property type="component" value="Unplaced"/>
</dbReference>
<dbReference type="InterPro" id="IPR005069">
    <property type="entry name" value="Nucl-diP-sugar_transferase"/>
</dbReference>
<protein>
    <submittedName>
        <fullName evidence="3">Nucleotide-diphospho-sugar transferase domain-containing protein</fullName>
    </submittedName>
</protein>
<organism evidence="2 3">
    <name type="scientific">Plectus sambesii</name>
    <dbReference type="NCBI Taxonomy" id="2011161"/>
    <lineage>
        <taxon>Eukaryota</taxon>
        <taxon>Metazoa</taxon>
        <taxon>Ecdysozoa</taxon>
        <taxon>Nematoda</taxon>
        <taxon>Chromadorea</taxon>
        <taxon>Plectida</taxon>
        <taxon>Plectina</taxon>
        <taxon>Plectoidea</taxon>
        <taxon>Plectidae</taxon>
        <taxon>Plectus</taxon>
    </lineage>
</organism>
<proteinExistence type="predicted"/>
<evidence type="ECO:0000259" key="1">
    <source>
        <dbReference type="Pfam" id="PF03407"/>
    </source>
</evidence>
<name>A0A914WZ28_9BILA</name>
<dbReference type="PANTHER" id="PTHR31967:SF4">
    <property type="entry name" value="NUCLEOTIDE-DIPHOSPHO-SUGAR TRANSFERASE DOMAIN-CONTAINING PROTEIN"/>
    <property type="match status" value="1"/>
</dbReference>
<dbReference type="PANTHER" id="PTHR31967">
    <property type="entry name" value="GROUNDHOG (HEDGEHOG-LIKE FAMILY)-RELATED"/>
    <property type="match status" value="1"/>
</dbReference>
<reference evidence="3" key="1">
    <citation type="submission" date="2022-11" db="UniProtKB">
        <authorList>
            <consortium name="WormBaseParasite"/>
        </authorList>
    </citation>
    <scope>IDENTIFICATION</scope>
</reference>
<keyword evidence="2" id="KW-1185">Reference proteome</keyword>